<dbReference type="Proteomes" id="UP000186594">
    <property type="component" value="Unassembled WGS sequence"/>
</dbReference>
<accession>A0A1U7LU05</accession>
<dbReference type="PANTHER" id="PTHR42681">
    <property type="entry name" value="MALONYL-COA-ACYL CARRIER PROTEIN TRANSACYLASE, MITOCHONDRIAL"/>
    <property type="match status" value="1"/>
</dbReference>
<dbReference type="GO" id="GO:0004314">
    <property type="term" value="F:[acyl-carrier-protein] S-malonyltransferase activity"/>
    <property type="evidence" value="ECO:0007669"/>
    <property type="project" value="UniProtKB-EC"/>
</dbReference>
<dbReference type="PANTHER" id="PTHR42681:SF1">
    <property type="entry name" value="MALONYL-COA-ACYL CARRIER PROTEIN TRANSACYLASE, MITOCHONDRIAL"/>
    <property type="match status" value="1"/>
</dbReference>
<name>A0A1U7LU05_NEOID</name>
<comment type="similarity">
    <text evidence="1">Belongs to the FabD family.</text>
</comment>
<evidence type="ECO:0000259" key="6">
    <source>
        <dbReference type="SMART" id="SM00827"/>
    </source>
</evidence>
<evidence type="ECO:0000313" key="8">
    <source>
        <dbReference type="Proteomes" id="UP000186594"/>
    </source>
</evidence>
<feature type="domain" description="Malonyl-CoA:ACP transacylase (MAT)" evidence="6">
    <location>
        <begin position="35"/>
        <end position="341"/>
    </location>
</feature>
<keyword evidence="8" id="KW-1185">Reference proteome</keyword>
<dbReference type="InterPro" id="IPR014043">
    <property type="entry name" value="Acyl_transferase_dom"/>
</dbReference>
<comment type="catalytic activity">
    <reaction evidence="5">
        <text>holo-[ACP] + malonyl-CoA = malonyl-[ACP] + CoA</text>
        <dbReference type="Rhea" id="RHEA:41792"/>
        <dbReference type="Rhea" id="RHEA-COMP:9623"/>
        <dbReference type="Rhea" id="RHEA-COMP:9685"/>
        <dbReference type="ChEBI" id="CHEBI:57287"/>
        <dbReference type="ChEBI" id="CHEBI:57384"/>
        <dbReference type="ChEBI" id="CHEBI:64479"/>
        <dbReference type="ChEBI" id="CHEBI:78449"/>
        <dbReference type="EC" id="2.3.1.39"/>
    </reaction>
</comment>
<evidence type="ECO:0000256" key="3">
    <source>
        <dbReference type="ARBA" id="ARBA00022679"/>
    </source>
</evidence>
<dbReference type="InterPro" id="IPR024925">
    <property type="entry name" value="Malonyl_CoA-ACP_transAc"/>
</dbReference>
<evidence type="ECO:0000256" key="4">
    <source>
        <dbReference type="ARBA" id="ARBA00023315"/>
    </source>
</evidence>
<protein>
    <recommendedName>
        <fullName evidence="2">[acyl-carrier-protein] S-malonyltransferase</fullName>
        <ecNumber evidence="2">2.3.1.39</ecNumber>
    </recommendedName>
</protein>
<dbReference type="EMBL" id="LXFE01000235">
    <property type="protein sequence ID" value="OLL26156.1"/>
    <property type="molecule type" value="Genomic_DNA"/>
</dbReference>
<evidence type="ECO:0000256" key="5">
    <source>
        <dbReference type="ARBA" id="ARBA00048462"/>
    </source>
</evidence>
<sequence>MSQSKLFLRICHAIARHRRNTHTSSGTSREKSAIMFPGQGTQKIGMTAPLLKAFPSAKYVLDEIDAKLGFRLSHLILSGSPDELIKTENAQPAIVATGCCILYILEKELGVTLINHINYALGHSLGEFTSLVAAGVVTGPDAALLVHERGKSMAMAIASISEETLMIALIVEKGRVPDLINNVENFSKKLSVGICQIANINSDDQLVLSGTRQALADCIDHLRRFSGHDPRAIPLATAGPFHTNVMGPTVKIVSDLLNQISVSPPKVPIIMNVTAEPVNDVLVLKTLLTQQAVKPVLWWKSVEYLRSQNVQRYITIGPGNVIRNLVGKQVGKTKVIGCSSVEEIIDLGNILRQ</sequence>
<dbReference type="Pfam" id="PF00698">
    <property type="entry name" value="Acyl_transf_1"/>
    <property type="match status" value="1"/>
</dbReference>
<dbReference type="Gene3D" id="3.40.366.10">
    <property type="entry name" value="Malonyl-Coenzyme A Acyl Carrier Protein, domain 2"/>
    <property type="match status" value="1"/>
</dbReference>
<evidence type="ECO:0000256" key="2">
    <source>
        <dbReference type="ARBA" id="ARBA00013258"/>
    </source>
</evidence>
<dbReference type="SMART" id="SM00827">
    <property type="entry name" value="PKS_AT"/>
    <property type="match status" value="1"/>
</dbReference>
<dbReference type="EC" id="2.3.1.39" evidence="2"/>
<dbReference type="InterPro" id="IPR001227">
    <property type="entry name" value="Ac_transferase_dom_sf"/>
</dbReference>
<dbReference type="SUPFAM" id="SSF55048">
    <property type="entry name" value="Probable ACP-binding domain of malonyl-CoA ACP transacylase"/>
    <property type="match status" value="1"/>
</dbReference>
<dbReference type="GO" id="GO:0005739">
    <property type="term" value="C:mitochondrion"/>
    <property type="evidence" value="ECO:0007669"/>
    <property type="project" value="TreeGrafter"/>
</dbReference>
<keyword evidence="3" id="KW-0808">Transferase</keyword>
<keyword evidence="4" id="KW-0012">Acyltransferase</keyword>
<dbReference type="AlphaFoldDB" id="A0A1U7LU05"/>
<dbReference type="Gene3D" id="3.30.70.250">
    <property type="entry name" value="Malonyl-CoA ACP transacylase, ACP-binding"/>
    <property type="match status" value="1"/>
</dbReference>
<reference evidence="7 8" key="1">
    <citation type="submission" date="2016-04" db="EMBL/GenBank/DDBJ databases">
        <title>Evolutionary innovation and constraint leading to complex multicellularity in the Ascomycota.</title>
        <authorList>
            <person name="Cisse O."/>
            <person name="Nguyen A."/>
            <person name="Hewitt D.A."/>
            <person name="Jedd G."/>
            <person name="Stajich J.E."/>
        </authorList>
    </citation>
    <scope>NUCLEOTIDE SEQUENCE [LARGE SCALE GENOMIC DNA]</scope>
    <source>
        <strain evidence="7 8">DAH-3</strain>
    </source>
</reference>
<dbReference type="InterPro" id="IPR050858">
    <property type="entry name" value="Mal-CoA-ACP_Trans/PKS_FabD"/>
</dbReference>
<dbReference type="PIRSF" id="PIRSF000446">
    <property type="entry name" value="Mct"/>
    <property type="match status" value="1"/>
</dbReference>
<dbReference type="OMA" id="AANYNCP"/>
<dbReference type="OrthoDB" id="541883at2759"/>
<comment type="caution">
    <text evidence="7">The sequence shown here is derived from an EMBL/GenBank/DDBJ whole genome shotgun (WGS) entry which is preliminary data.</text>
</comment>
<dbReference type="InterPro" id="IPR016036">
    <property type="entry name" value="Malonyl_transacylase_ACP-bd"/>
</dbReference>
<evidence type="ECO:0000313" key="7">
    <source>
        <dbReference type="EMBL" id="OLL26156.1"/>
    </source>
</evidence>
<dbReference type="InterPro" id="IPR016035">
    <property type="entry name" value="Acyl_Trfase/lysoPLipase"/>
</dbReference>
<dbReference type="STRING" id="1198029.A0A1U7LU05"/>
<dbReference type="GO" id="GO:0006633">
    <property type="term" value="P:fatty acid biosynthetic process"/>
    <property type="evidence" value="ECO:0007669"/>
    <property type="project" value="TreeGrafter"/>
</dbReference>
<proteinExistence type="inferred from homology"/>
<dbReference type="SUPFAM" id="SSF52151">
    <property type="entry name" value="FabD/lysophospholipase-like"/>
    <property type="match status" value="1"/>
</dbReference>
<evidence type="ECO:0000256" key="1">
    <source>
        <dbReference type="ARBA" id="ARBA00008217"/>
    </source>
</evidence>
<gene>
    <name evidence="7" type="ORF">NEOLI_002116</name>
</gene>
<organism evidence="7 8">
    <name type="scientific">Neolecta irregularis (strain DAH-3)</name>
    <dbReference type="NCBI Taxonomy" id="1198029"/>
    <lineage>
        <taxon>Eukaryota</taxon>
        <taxon>Fungi</taxon>
        <taxon>Dikarya</taxon>
        <taxon>Ascomycota</taxon>
        <taxon>Taphrinomycotina</taxon>
        <taxon>Neolectales</taxon>
        <taxon>Neolectaceae</taxon>
        <taxon>Neolecta</taxon>
    </lineage>
</organism>